<dbReference type="OrthoDB" id="195446at2759"/>
<dbReference type="InterPro" id="IPR036770">
    <property type="entry name" value="Ankyrin_rpt-contain_sf"/>
</dbReference>
<dbReference type="Proteomes" id="UP001147782">
    <property type="component" value="Unassembled WGS sequence"/>
</dbReference>
<keyword evidence="1" id="KW-0677">Repeat</keyword>
<dbReference type="PANTHER" id="PTHR10039:SF15">
    <property type="entry name" value="NACHT DOMAIN-CONTAINING PROTEIN"/>
    <property type="match status" value="1"/>
</dbReference>
<dbReference type="PROSITE" id="PS50088">
    <property type="entry name" value="ANK_REPEAT"/>
    <property type="match status" value="3"/>
</dbReference>
<feature type="domain" description="GPI inositol-deacylase winged helix" evidence="3">
    <location>
        <begin position="516"/>
        <end position="593"/>
    </location>
</feature>
<dbReference type="GeneID" id="81442884"/>
<feature type="repeat" description="ANK" evidence="2">
    <location>
        <begin position="819"/>
        <end position="851"/>
    </location>
</feature>
<dbReference type="EMBL" id="JAPZBS010000009">
    <property type="protein sequence ID" value="KAJ5358379.1"/>
    <property type="molecule type" value="Genomic_DNA"/>
</dbReference>
<dbReference type="GO" id="GO:0017000">
    <property type="term" value="P:antibiotic biosynthetic process"/>
    <property type="evidence" value="ECO:0007669"/>
    <property type="project" value="UniProtKB-ARBA"/>
</dbReference>
<feature type="repeat" description="ANK" evidence="2">
    <location>
        <begin position="786"/>
        <end position="818"/>
    </location>
</feature>
<dbReference type="InterPro" id="IPR029058">
    <property type="entry name" value="AB_hydrolase_fold"/>
</dbReference>
<dbReference type="Pfam" id="PF24883">
    <property type="entry name" value="NPHP3_N"/>
    <property type="match status" value="1"/>
</dbReference>
<dbReference type="GO" id="GO:0072330">
    <property type="term" value="P:monocarboxylic acid biosynthetic process"/>
    <property type="evidence" value="ECO:0007669"/>
    <property type="project" value="UniProtKB-ARBA"/>
</dbReference>
<dbReference type="InterPro" id="IPR056884">
    <property type="entry name" value="NPHP3-like_N"/>
</dbReference>
<comment type="caution">
    <text evidence="5">The sequence shown here is derived from an EMBL/GenBank/DDBJ whole genome shotgun (WGS) entry which is preliminary data.</text>
</comment>
<keyword evidence="6" id="KW-1185">Reference proteome</keyword>
<accession>A0A9W9RFK7</accession>
<dbReference type="PROSITE" id="PS50297">
    <property type="entry name" value="ANK_REP_REGION"/>
    <property type="match status" value="3"/>
</dbReference>
<dbReference type="SMART" id="SM00248">
    <property type="entry name" value="ANK"/>
    <property type="match status" value="4"/>
</dbReference>
<gene>
    <name evidence="5" type="ORF">N7496_010792</name>
</gene>
<reference evidence="5" key="1">
    <citation type="submission" date="2022-11" db="EMBL/GenBank/DDBJ databases">
        <authorList>
            <person name="Petersen C."/>
        </authorList>
    </citation>
    <scope>NUCLEOTIDE SEQUENCE</scope>
    <source>
        <strain evidence="5">IBT 29864</strain>
    </source>
</reference>
<dbReference type="Pfam" id="PF12796">
    <property type="entry name" value="Ank_2"/>
    <property type="match status" value="2"/>
</dbReference>
<organism evidence="5 6">
    <name type="scientific">Penicillium cataractarum</name>
    <dbReference type="NCBI Taxonomy" id="2100454"/>
    <lineage>
        <taxon>Eukaryota</taxon>
        <taxon>Fungi</taxon>
        <taxon>Dikarya</taxon>
        <taxon>Ascomycota</taxon>
        <taxon>Pezizomycotina</taxon>
        <taxon>Eurotiomycetes</taxon>
        <taxon>Eurotiomycetidae</taxon>
        <taxon>Eurotiales</taxon>
        <taxon>Aspergillaceae</taxon>
        <taxon>Penicillium</taxon>
    </lineage>
</organism>
<dbReference type="InterPro" id="IPR027417">
    <property type="entry name" value="P-loop_NTPase"/>
</dbReference>
<keyword evidence="2" id="KW-0040">ANK repeat</keyword>
<dbReference type="Gene3D" id="1.25.40.20">
    <property type="entry name" value="Ankyrin repeat-containing domain"/>
    <property type="match status" value="2"/>
</dbReference>
<dbReference type="Pfam" id="PF22939">
    <property type="entry name" value="WHD_GPIID"/>
    <property type="match status" value="1"/>
</dbReference>
<dbReference type="SUPFAM" id="SSF53474">
    <property type="entry name" value="alpha/beta-Hydrolases"/>
    <property type="match status" value="1"/>
</dbReference>
<dbReference type="InterPro" id="IPR054471">
    <property type="entry name" value="GPIID_WHD"/>
</dbReference>
<evidence type="ECO:0000256" key="1">
    <source>
        <dbReference type="ARBA" id="ARBA00022737"/>
    </source>
</evidence>
<dbReference type="Gene3D" id="3.40.50.300">
    <property type="entry name" value="P-loop containing nucleotide triphosphate hydrolases"/>
    <property type="match status" value="1"/>
</dbReference>
<dbReference type="SUPFAM" id="SSF48403">
    <property type="entry name" value="Ankyrin repeat"/>
    <property type="match status" value="1"/>
</dbReference>
<evidence type="ECO:0000313" key="5">
    <source>
        <dbReference type="EMBL" id="KAJ5358379.1"/>
    </source>
</evidence>
<dbReference type="Gene3D" id="3.40.50.1820">
    <property type="entry name" value="alpha/beta hydrolase"/>
    <property type="match status" value="1"/>
</dbReference>
<evidence type="ECO:0008006" key="7">
    <source>
        <dbReference type="Google" id="ProtNLM"/>
    </source>
</evidence>
<evidence type="ECO:0000313" key="6">
    <source>
        <dbReference type="Proteomes" id="UP001147782"/>
    </source>
</evidence>
<name>A0A9W9RFK7_9EURO</name>
<evidence type="ECO:0000259" key="4">
    <source>
        <dbReference type="Pfam" id="PF24883"/>
    </source>
</evidence>
<dbReference type="AlphaFoldDB" id="A0A9W9RFK7"/>
<dbReference type="RefSeq" id="XP_056549665.1">
    <property type="nucleotide sequence ID" value="XM_056703705.1"/>
</dbReference>
<dbReference type="Pfam" id="PF00023">
    <property type="entry name" value="Ank"/>
    <property type="match status" value="1"/>
</dbReference>
<evidence type="ECO:0000256" key="2">
    <source>
        <dbReference type="PROSITE-ProRule" id="PRU00023"/>
    </source>
</evidence>
<evidence type="ECO:0000259" key="3">
    <source>
        <dbReference type="Pfam" id="PF22939"/>
    </source>
</evidence>
<proteinExistence type="predicted"/>
<dbReference type="InterPro" id="IPR002110">
    <property type="entry name" value="Ankyrin_rpt"/>
</dbReference>
<dbReference type="PANTHER" id="PTHR10039">
    <property type="entry name" value="AMELOGENIN"/>
    <property type="match status" value="1"/>
</dbReference>
<protein>
    <recommendedName>
        <fullName evidence="7">NACHT domain-containing protein</fullName>
    </recommendedName>
</protein>
<feature type="repeat" description="ANK" evidence="2">
    <location>
        <begin position="753"/>
        <end position="785"/>
    </location>
</feature>
<reference evidence="5" key="2">
    <citation type="journal article" date="2023" name="IMA Fungus">
        <title>Comparative genomic study of the Penicillium genus elucidates a diverse pangenome and 15 lateral gene transfer events.</title>
        <authorList>
            <person name="Petersen C."/>
            <person name="Sorensen T."/>
            <person name="Nielsen M.R."/>
            <person name="Sondergaard T.E."/>
            <person name="Sorensen J.L."/>
            <person name="Fitzpatrick D.A."/>
            <person name="Frisvad J.C."/>
            <person name="Nielsen K.L."/>
        </authorList>
    </citation>
    <scope>NUCLEOTIDE SEQUENCE</scope>
    <source>
        <strain evidence="5">IBT 29864</strain>
    </source>
</reference>
<feature type="domain" description="Nephrocystin 3-like N-terminal" evidence="4">
    <location>
        <begin position="302"/>
        <end position="449"/>
    </location>
</feature>
<sequence length="903" mass="101562">MRLHQLYPDPAKEEATLGHTAKIDIIAVHGLNPRSKKDADHAWDTWRTPKGPKGRLWLRDDLPRTFPESRIFLFEYNSTVVFGKDQGTFVDKANGLLEEIRVERVNTEPRPILLLGYSMGGLLIKQALINAHNNPKYTPIKDATKGLAFFATPHDGGDARLLSRGGLASNIARSLGFQKNGSIFSDLMQEHWKHQLLEYKIVSFWGSKDTTVPRKSSRFNLPGTIESFVQLEGNHSEVCKFGLDDKGRHNLKLVRDYIRELHDAALEEYHPQSEKDQPILRWLTEVDYASQQCYFFNRRQEGTGEWLLGSREFKTWRDNAKQSLFCPGIPGAGKTILTSIVIDHLQTSFRNRNTGIAYIYCSFRPQHEQKTEDHLASLLKQLCKGQSSLPHGVGSLHDTFKRKQTRPSVDELSKNLQSVAFLYSKVFIIVDALDEWQDDQLRDEIKTTISDAVDGMFLLAQPYLKLLKGQATLTAVRSVLKELQRQSPELNMDSKRDVLYKVYNGAMERINQQVPSFQQRAAKALSWITCARRALTTVELLQALAVKPKDIKIDEGSFEKIDKIISVCAGMVTVDEASNIIGLAHYITQEYLERTRNHWLPNAEADIANTCITYLSFSAFENGACRNDDEFDKRLQSHPFYDYAARNWGYHAQAAPALPDCVLNFSRNTRNQMFPTMTELHLTSYFGIEEAVRVLLGIHKPDLKDSCGRTPLSYAAQKGHTAVVTQLLANHVPQPRFIKLFTYDATIDTKDVSNTTPLAYAALNGHTAIIMQLLAKGAAIEIQNDFGRTPLMHAAVRGHQAVLTQLLANGAAIEAKDQWGQTPLIHAARNGQTAVFTELLAKGADAEATDSTGETPLIAAWYRPMDTLTETEFWRIVMGGSDSRLNGASTTFDKLLDKLLLAF</sequence>